<dbReference type="Proteomes" id="UP000193380">
    <property type="component" value="Unassembled WGS sequence"/>
</dbReference>
<feature type="transmembrane region" description="Helical" evidence="10">
    <location>
        <begin position="951"/>
        <end position="980"/>
    </location>
</feature>
<feature type="region of interest" description="Disordered" evidence="11">
    <location>
        <begin position="439"/>
        <end position="474"/>
    </location>
</feature>
<dbReference type="NCBIfam" id="TIGR00834">
    <property type="entry name" value="ae"/>
    <property type="match status" value="1"/>
</dbReference>
<dbReference type="PANTHER" id="PTHR11453:SF15">
    <property type="entry name" value="ANION EXCHANGE PROTEIN 3"/>
    <property type="match status" value="1"/>
</dbReference>
<dbReference type="GO" id="GO:0005886">
    <property type="term" value="C:plasma membrane"/>
    <property type="evidence" value="ECO:0007669"/>
    <property type="project" value="UniProtKB-SubCell"/>
</dbReference>
<evidence type="ECO:0000256" key="4">
    <source>
        <dbReference type="ARBA" id="ARBA00022449"/>
    </source>
</evidence>
<dbReference type="Pfam" id="PF07565">
    <property type="entry name" value="Band_3_cyto"/>
    <property type="match status" value="1"/>
</dbReference>
<keyword evidence="5" id="KW-1003">Cell membrane</keyword>
<evidence type="ECO:0000256" key="1">
    <source>
        <dbReference type="ARBA" id="ARBA00004651"/>
    </source>
</evidence>
<evidence type="ECO:0000256" key="3">
    <source>
        <dbReference type="ARBA" id="ARBA00022448"/>
    </source>
</evidence>
<feature type="transmembrane region" description="Helical" evidence="10">
    <location>
        <begin position="683"/>
        <end position="701"/>
    </location>
</feature>
<feature type="transmembrane region" description="Helical" evidence="10">
    <location>
        <begin position="543"/>
        <end position="574"/>
    </location>
</feature>
<feature type="transmembrane region" description="Helical" evidence="10">
    <location>
        <begin position="900"/>
        <end position="919"/>
    </location>
</feature>
<evidence type="ECO:0000256" key="7">
    <source>
        <dbReference type="ARBA" id="ARBA00022989"/>
    </source>
</evidence>
<dbReference type="GO" id="GO:0005452">
    <property type="term" value="F:solute:inorganic anion antiporter activity"/>
    <property type="evidence" value="ECO:0007669"/>
    <property type="project" value="InterPro"/>
</dbReference>
<keyword evidence="7 10" id="KW-1133">Transmembrane helix</keyword>
<feature type="domain" description="Band 3 cytoplasmic" evidence="13">
    <location>
        <begin position="206"/>
        <end position="419"/>
    </location>
</feature>
<feature type="domain" description="Bicarbonate transporter-like transmembrane" evidence="12">
    <location>
        <begin position="481"/>
        <end position="653"/>
    </location>
</feature>
<dbReference type="InterPro" id="IPR016152">
    <property type="entry name" value="PTrfase/Anion_transptr"/>
</dbReference>
<dbReference type="FunFam" id="1.10.287.570:FF:000001">
    <property type="entry name" value="Anion exchange protein"/>
    <property type="match status" value="1"/>
</dbReference>
<feature type="transmembrane region" description="Helical" evidence="10">
    <location>
        <begin position="509"/>
        <end position="531"/>
    </location>
</feature>
<keyword evidence="3 10" id="KW-0813">Transport</keyword>
<evidence type="ECO:0000256" key="5">
    <source>
        <dbReference type="ARBA" id="ARBA00022475"/>
    </source>
</evidence>
<feature type="transmembrane region" description="Helical" evidence="10">
    <location>
        <begin position="626"/>
        <end position="644"/>
    </location>
</feature>
<evidence type="ECO:0000256" key="2">
    <source>
        <dbReference type="ARBA" id="ARBA00010993"/>
    </source>
</evidence>
<dbReference type="GO" id="GO:0051453">
    <property type="term" value="P:regulation of intracellular pH"/>
    <property type="evidence" value="ECO:0007669"/>
    <property type="project" value="TreeGrafter"/>
</dbReference>
<feature type="domain" description="Bicarbonate transporter-like transmembrane" evidence="12">
    <location>
        <begin position="678"/>
        <end position="1003"/>
    </location>
</feature>
<keyword evidence="6 10" id="KW-0812">Transmembrane</keyword>
<dbReference type="FunFam" id="3.40.930.10:FF:000020">
    <property type="entry name" value="Anion exchange protein"/>
    <property type="match status" value="1"/>
</dbReference>
<feature type="transmembrane region" description="Helical" evidence="10">
    <location>
        <begin position="721"/>
        <end position="738"/>
    </location>
</feature>
<accession>A0A060Y3X2</accession>
<dbReference type="AlphaFoldDB" id="A0A060Y3X2"/>
<dbReference type="GO" id="GO:0008509">
    <property type="term" value="F:monoatomic anion transmembrane transporter activity"/>
    <property type="evidence" value="ECO:0007669"/>
    <property type="project" value="InterPro"/>
</dbReference>
<evidence type="ECO:0000313" key="14">
    <source>
        <dbReference type="EMBL" id="CDQ84094.1"/>
    </source>
</evidence>
<evidence type="ECO:0000256" key="8">
    <source>
        <dbReference type="ARBA" id="ARBA00023065"/>
    </source>
</evidence>
<evidence type="ECO:0000256" key="10">
    <source>
        <dbReference type="RuleBase" id="RU362035"/>
    </source>
</evidence>
<reference evidence="14" key="2">
    <citation type="submission" date="2014-03" db="EMBL/GenBank/DDBJ databases">
        <authorList>
            <person name="Genoscope - CEA"/>
        </authorList>
    </citation>
    <scope>NUCLEOTIDE SEQUENCE</scope>
</reference>
<dbReference type="Gene3D" id="1.10.287.570">
    <property type="entry name" value="Helical hairpin bin"/>
    <property type="match status" value="1"/>
</dbReference>
<evidence type="ECO:0000259" key="13">
    <source>
        <dbReference type="Pfam" id="PF07565"/>
    </source>
</evidence>
<evidence type="ECO:0000259" key="12">
    <source>
        <dbReference type="Pfam" id="PF00955"/>
    </source>
</evidence>
<dbReference type="PROSITE" id="PS00220">
    <property type="entry name" value="ANION_EXCHANGER_2"/>
    <property type="match status" value="1"/>
</dbReference>
<reference evidence="14" key="1">
    <citation type="journal article" date="2014" name="Nat. Commun.">
        <title>The rainbow trout genome provides novel insights into evolution after whole-genome duplication in vertebrates.</title>
        <authorList>
            <person name="Berthelot C."/>
            <person name="Brunet F."/>
            <person name="Chalopin D."/>
            <person name="Juanchich A."/>
            <person name="Bernard M."/>
            <person name="Noel B."/>
            <person name="Bento P."/>
            <person name="Da Silva C."/>
            <person name="Labadie K."/>
            <person name="Alberti A."/>
            <person name="Aury J.M."/>
            <person name="Louis A."/>
            <person name="Dehais P."/>
            <person name="Bardou P."/>
            <person name="Montfort J."/>
            <person name="Klopp C."/>
            <person name="Cabau C."/>
            <person name="Gaspin C."/>
            <person name="Thorgaard G.H."/>
            <person name="Boussaha M."/>
            <person name="Quillet E."/>
            <person name="Guyomard R."/>
            <person name="Galiana D."/>
            <person name="Bobe J."/>
            <person name="Volff J.N."/>
            <person name="Genet C."/>
            <person name="Wincker P."/>
            <person name="Jaillon O."/>
            <person name="Roest Crollius H."/>
            <person name="Guiguen Y."/>
        </authorList>
    </citation>
    <scope>NUCLEOTIDE SEQUENCE [LARGE SCALE GENOMIC DNA]</scope>
</reference>
<dbReference type="PaxDb" id="8022-A0A060Y3X2"/>
<dbReference type="InterPro" id="IPR003020">
    <property type="entry name" value="HCO3_transpt_euk"/>
</dbReference>
<gene>
    <name evidence="14" type="ORF">GSONMT00013611001</name>
</gene>
<dbReference type="PRINTS" id="PR01231">
    <property type="entry name" value="HCO3TRNSPORT"/>
</dbReference>
<evidence type="ECO:0000256" key="6">
    <source>
        <dbReference type="ARBA" id="ARBA00022692"/>
    </source>
</evidence>
<dbReference type="Gene3D" id="3.40.930.10">
    <property type="entry name" value="Mannitol-specific EII, Chain A"/>
    <property type="match status" value="1"/>
</dbReference>
<dbReference type="STRING" id="8022.A0A060Y3X2"/>
<feature type="transmembrane region" description="Helical" evidence="10">
    <location>
        <begin position="814"/>
        <end position="837"/>
    </location>
</feature>
<comment type="similarity">
    <text evidence="2 10">Belongs to the anion exchanger (TC 2.A.31) family.</text>
</comment>
<keyword evidence="8 10" id="KW-0406">Ion transport</keyword>
<name>A0A060Y3X2_ONCMY</name>
<dbReference type="SUPFAM" id="SSF55804">
    <property type="entry name" value="Phoshotransferase/anion transport protein"/>
    <property type="match status" value="1"/>
</dbReference>
<feature type="compositionally biased region" description="Acidic residues" evidence="11">
    <location>
        <begin position="461"/>
        <end position="472"/>
    </location>
</feature>
<sequence length="1024" mass="114958">MIISDQIRAEDRANVLRALLLKHQLNSHGFLTAVVVDKSPDSLSPTIEQTGPGGSSVNRSERFTVCAAYTHTHTHTHITHITDGDQHPRHQASSHTPHQLKPFGTASHHKDIKVAVEFSSWLTQSGRCLSTIRCGVTPCSFVLLRFCVQLGRRVTRANGPNDGGDVTFGLERECDQTVWVCSHIRTHARTHARTHTHTHTHTHTAVHPNDEKEGLFHRNHSTKSLHGSFQRNHNHVPETTVPLVAEDPTEALHHEKKQQSRDVFVSLSVYFRKSLCMCCECLVKACKSLHPPLPMALQQQVTKHTKLLAKIPKDAEATVVLVGCVEFLEQPAMAFIRLSEAVLLESVLEVPVPVRFLFALLGPAQSNMDYHEIGRSFSTLMSDKNFHEVAYFADDRQDLLNGINEFLDCSIVIPPSDVEGKDLLKTVASFQKQMLRKRKERENIKTHTTPWTDQETKEVSQDEQEEEEDQEVDPMKRSGIPFGGLIHDIRRRYPRYASDIKDALDSQCIAAVIFIYFAALSPTITFGGLLGEKTEGMMGVSELIISTATLGVLFSLMAGQPLLIIGFSGPLLVFEEAFYKFCQAQGFEYLTGRVWVGFWLVFIVLLIVAAEGSFLVKYISPFTQEIFAFLISLIFIYETFSKLIKVFQEHPLMRSYPPAFGLPGMEFTNPTDPHGPILNQPNTALMSFILMLGTFFVAYFLRKLRNSRFLGGKARRIIGDFGIPISILFSVLLSYSVPDTYTQKLNVPSGFSVTSPDKRGWFISPFGDLKPFPAWMMGASVVPALLVFILIFMETQITTLIVSKKERRLVKGSGFHLDLLLIVTLGAMCPLLGLPWLTAATVRSVTHVNALTVMSKATAPGEKPVIQEVKEQRLTGLVVAVLVGMSLVMTDVLRHIPLAVLFGIFLYMGVTSITGIQLYERITLMFTPAKHHPDHIYVTKVKTWRMNMFTIIQLACIMLLWVVKSTVVSLAFPFILIMTVPLRRLILSRIFEERELQALDGEDESSPNFDEDGRDEYNEIHMLV</sequence>
<evidence type="ECO:0000256" key="9">
    <source>
        <dbReference type="ARBA" id="ARBA00023136"/>
    </source>
</evidence>
<evidence type="ECO:0000256" key="11">
    <source>
        <dbReference type="SAM" id="MobiDB-lite"/>
    </source>
</evidence>
<feature type="transmembrane region" description="Helical" evidence="10">
    <location>
        <begin position="594"/>
        <end position="614"/>
    </location>
</feature>
<dbReference type="Pfam" id="PF00955">
    <property type="entry name" value="HCO3_cotransp"/>
    <property type="match status" value="2"/>
</dbReference>
<keyword evidence="4" id="KW-0050">Antiport</keyword>
<dbReference type="EMBL" id="FR906333">
    <property type="protein sequence ID" value="CDQ84094.1"/>
    <property type="molecule type" value="Genomic_DNA"/>
</dbReference>
<keyword evidence="9 10" id="KW-0472">Membrane</keyword>
<protein>
    <recommendedName>
        <fullName evidence="10">Anion exchange protein</fullName>
    </recommendedName>
</protein>
<dbReference type="PANTHER" id="PTHR11453">
    <property type="entry name" value="ANION EXCHANGE PROTEIN"/>
    <property type="match status" value="1"/>
</dbReference>
<organism evidence="14 15">
    <name type="scientific">Oncorhynchus mykiss</name>
    <name type="common">Rainbow trout</name>
    <name type="synonym">Salmo gairdneri</name>
    <dbReference type="NCBI Taxonomy" id="8022"/>
    <lineage>
        <taxon>Eukaryota</taxon>
        <taxon>Metazoa</taxon>
        <taxon>Chordata</taxon>
        <taxon>Craniata</taxon>
        <taxon>Vertebrata</taxon>
        <taxon>Euteleostomi</taxon>
        <taxon>Actinopterygii</taxon>
        <taxon>Neopterygii</taxon>
        <taxon>Teleostei</taxon>
        <taxon>Protacanthopterygii</taxon>
        <taxon>Salmoniformes</taxon>
        <taxon>Salmonidae</taxon>
        <taxon>Salmoninae</taxon>
        <taxon>Oncorhynchus</taxon>
    </lineage>
</organism>
<evidence type="ECO:0000313" key="15">
    <source>
        <dbReference type="Proteomes" id="UP000193380"/>
    </source>
</evidence>
<proteinExistence type="inferred from homology"/>
<dbReference type="InterPro" id="IPR018241">
    <property type="entry name" value="Anion_exchange_CS"/>
</dbReference>
<comment type="subcellular location">
    <subcellularLocation>
        <location evidence="1">Cell membrane</location>
        <topology evidence="1">Multi-pass membrane protein</topology>
    </subcellularLocation>
    <subcellularLocation>
        <location evidence="10">Membrane</location>
        <topology evidence="10">Multi-pass membrane protein</topology>
    </subcellularLocation>
</comment>
<dbReference type="GO" id="GO:0015701">
    <property type="term" value="P:bicarbonate transport"/>
    <property type="evidence" value="ECO:0007669"/>
    <property type="project" value="TreeGrafter"/>
</dbReference>
<dbReference type="InterPro" id="IPR013769">
    <property type="entry name" value="Band3_cytoplasmic_dom"/>
</dbReference>
<feature type="transmembrane region" description="Helical" evidence="10">
    <location>
        <begin position="772"/>
        <end position="793"/>
    </location>
</feature>
<dbReference type="InterPro" id="IPR011531">
    <property type="entry name" value="HCO3_transpt-like_TM_dom"/>
</dbReference>